<keyword evidence="3" id="KW-1185">Reference proteome</keyword>
<dbReference type="EMBL" id="SRLO01001204">
    <property type="protein sequence ID" value="TNN40270.1"/>
    <property type="molecule type" value="Genomic_DNA"/>
</dbReference>
<accession>A0A4Z2FH83</accession>
<evidence type="ECO:0000313" key="3">
    <source>
        <dbReference type="Proteomes" id="UP000314294"/>
    </source>
</evidence>
<dbReference type="Proteomes" id="UP000314294">
    <property type="component" value="Unassembled WGS sequence"/>
</dbReference>
<sequence>MAWERWRGIGPRSVRDDSESETQIDGSPVSEAMCHQTPHATSCEGRQQIHTGFTELAVFLSVGVTERFTGLRLENVDAEQGARGAARRHVSVYSLCIAG</sequence>
<proteinExistence type="predicted"/>
<evidence type="ECO:0000313" key="2">
    <source>
        <dbReference type="EMBL" id="TNN40270.1"/>
    </source>
</evidence>
<comment type="caution">
    <text evidence="2">The sequence shown here is derived from an EMBL/GenBank/DDBJ whole genome shotgun (WGS) entry which is preliminary data.</text>
</comment>
<feature type="region of interest" description="Disordered" evidence="1">
    <location>
        <begin position="1"/>
        <end position="30"/>
    </location>
</feature>
<feature type="compositionally biased region" description="Basic and acidic residues" evidence="1">
    <location>
        <begin position="1"/>
        <end position="17"/>
    </location>
</feature>
<name>A0A4Z2FH83_9TELE</name>
<protein>
    <submittedName>
        <fullName evidence="2">Uncharacterized protein</fullName>
    </submittedName>
</protein>
<dbReference type="AlphaFoldDB" id="A0A4Z2FH83"/>
<gene>
    <name evidence="2" type="ORF">EYF80_049557</name>
</gene>
<reference evidence="2 3" key="1">
    <citation type="submission" date="2019-03" db="EMBL/GenBank/DDBJ databases">
        <title>First draft genome of Liparis tanakae, snailfish: a comprehensive survey of snailfish specific genes.</title>
        <authorList>
            <person name="Kim W."/>
            <person name="Song I."/>
            <person name="Jeong J.-H."/>
            <person name="Kim D."/>
            <person name="Kim S."/>
            <person name="Ryu S."/>
            <person name="Song J.Y."/>
            <person name="Lee S.K."/>
        </authorList>
    </citation>
    <scope>NUCLEOTIDE SEQUENCE [LARGE SCALE GENOMIC DNA]</scope>
    <source>
        <tissue evidence="2">Muscle</tissue>
    </source>
</reference>
<organism evidence="2 3">
    <name type="scientific">Liparis tanakae</name>
    <name type="common">Tanaka's snailfish</name>
    <dbReference type="NCBI Taxonomy" id="230148"/>
    <lineage>
        <taxon>Eukaryota</taxon>
        <taxon>Metazoa</taxon>
        <taxon>Chordata</taxon>
        <taxon>Craniata</taxon>
        <taxon>Vertebrata</taxon>
        <taxon>Euteleostomi</taxon>
        <taxon>Actinopterygii</taxon>
        <taxon>Neopterygii</taxon>
        <taxon>Teleostei</taxon>
        <taxon>Neoteleostei</taxon>
        <taxon>Acanthomorphata</taxon>
        <taxon>Eupercaria</taxon>
        <taxon>Perciformes</taxon>
        <taxon>Cottioidei</taxon>
        <taxon>Cottales</taxon>
        <taxon>Liparidae</taxon>
        <taxon>Liparis</taxon>
    </lineage>
</organism>
<evidence type="ECO:0000256" key="1">
    <source>
        <dbReference type="SAM" id="MobiDB-lite"/>
    </source>
</evidence>